<dbReference type="OrthoDB" id="9804952at2"/>
<dbReference type="AlphaFoldDB" id="A0A7C9IYS6"/>
<organism evidence="3 4">
    <name type="scientific">Solidesulfovibrio aerotolerans</name>
    <dbReference type="NCBI Taxonomy" id="295255"/>
    <lineage>
        <taxon>Bacteria</taxon>
        <taxon>Pseudomonadati</taxon>
        <taxon>Thermodesulfobacteriota</taxon>
        <taxon>Desulfovibrionia</taxon>
        <taxon>Desulfovibrionales</taxon>
        <taxon>Desulfovibrionaceae</taxon>
        <taxon>Solidesulfovibrio</taxon>
    </lineage>
</organism>
<evidence type="ECO:0000313" key="4">
    <source>
        <dbReference type="Proteomes" id="UP000482487"/>
    </source>
</evidence>
<protein>
    <submittedName>
        <fullName evidence="3">SDR family oxidoreductase</fullName>
    </submittedName>
</protein>
<dbReference type="PRINTS" id="PR00081">
    <property type="entry name" value="GDHRDH"/>
</dbReference>
<dbReference type="Proteomes" id="UP000482487">
    <property type="component" value="Unassembled WGS sequence"/>
</dbReference>
<dbReference type="NCBIfam" id="NF005489">
    <property type="entry name" value="PRK07102.1"/>
    <property type="match status" value="1"/>
</dbReference>
<dbReference type="InterPro" id="IPR020904">
    <property type="entry name" value="Sc_DH/Rdtase_CS"/>
</dbReference>
<evidence type="ECO:0000313" key="3">
    <source>
        <dbReference type="EMBL" id="MYL85202.1"/>
    </source>
</evidence>
<keyword evidence="4" id="KW-1185">Reference proteome</keyword>
<dbReference type="InterPro" id="IPR036291">
    <property type="entry name" value="NAD(P)-bd_dom_sf"/>
</dbReference>
<dbReference type="PANTHER" id="PTHR44196:SF3">
    <property type="entry name" value="SHORT CHAIN DEHYDROGENASE FAMILY PROTEIN"/>
    <property type="match status" value="1"/>
</dbReference>
<name>A0A7C9IYS6_9BACT</name>
<accession>A0A7C9IYS6</accession>
<dbReference type="Pfam" id="PF00106">
    <property type="entry name" value="adh_short"/>
    <property type="match status" value="1"/>
</dbReference>
<comment type="caution">
    <text evidence="3">The sequence shown here is derived from an EMBL/GenBank/DDBJ whole genome shotgun (WGS) entry which is preliminary data.</text>
</comment>
<dbReference type="PROSITE" id="PS00061">
    <property type="entry name" value="ADH_SHORT"/>
    <property type="match status" value="1"/>
</dbReference>
<proteinExistence type="inferred from homology"/>
<sequence length="244" mass="26365">MSTMLILGATSDIAHATAKTFVLAGWDVWLAGRNQEVLDSRARDLQVRSGRPVHTCLYDALASPWEQQRFWESLPGCPDSVLCAVGMLGDQEAARHDMDLAETILRSNFTGLVPILSLAADAFEKRGSGTIIGISSVAGDRGRASNYVYGSAKAGLTAFLSGLRNRLAKKGVHVLTVKPGFVATAMTAGMELPQRLVAQPEAVAKAIYAAVVAKKNVIYTAGIWRWIMLCIKMLPECLFKKTNI</sequence>
<keyword evidence="2" id="KW-0560">Oxidoreductase</keyword>
<evidence type="ECO:0000256" key="1">
    <source>
        <dbReference type="ARBA" id="ARBA00006484"/>
    </source>
</evidence>
<reference evidence="3 4" key="1">
    <citation type="submission" date="2020-01" db="EMBL/GenBank/DDBJ databases">
        <title>Genome sequence of Desulfovibrio aerotolerans DSM 16695(T).</title>
        <authorList>
            <person name="Karnachuk O."/>
            <person name="Avakyan M."/>
            <person name="Mardanov A."/>
            <person name="Kadnikov V."/>
            <person name="Ravin N."/>
        </authorList>
    </citation>
    <scope>NUCLEOTIDE SEQUENCE [LARGE SCALE GENOMIC DNA]</scope>
    <source>
        <strain evidence="3 4">DSM 16695</strain>
    </source>
</reference>
<comment type="similarity">
    <text evidence="1">Belongs to the short-chain dehydrogenases/reductases (SDR) family.</text>
</comment>
<dbReference type="GO" id="GO:0016491">
    <property type="term" value="F:oxidoreductase activity"/>
    <property type="evidence" value="ECO:0007669"/>
    <property type="project" value="UniProtKB-KW"/>
</dbReference>
<dbReference type="EMBL" id="WVUD01000065">
    <property type="protein sequence ID" value="MYL85202.1"/>
    <property type="molecule type" value="Genomic_DNA"/>
</dbReference>
<dbReference type="GO" id="GO:0016020">
    <property type="term" value="C:membrane"/>
    <property type="evidence" value="ECO:0007669"/>
    <property type="project" value="TreeGrafter"/>
</dbReference>
<dbReference type="PANTHER" id="PTHR44196">
    <property type="entry name" value="DEHYDROGENASE/REDUCTASE SDR FAMILY MEMBER 7B"/>
    <property type="match status" value="1"/>
</dbReference>
<dbReference type="InterPro" id="IPR002347">
    <property type="entry name" value="SDR_fam"/>
</dbReference>
<gene>
    <name evidence="3" type="ORF">GTA51_19070</name>
</gene>
<dbReference type="Gene3D" id="3.40.50.720">
    <property type="entry name" value="NAD(P)-binding Rossmann-like Domain"/>
    <property type="match status" value="1"/>
</dbReference>
<dbReference type="RefSeq" id="WP_160963951.1">
    <property type="nucleotide sequence ID" value="NZ_WVUD01000065.1"/>
</dbReference>
<evidence type="ECO:0000256" key="2">
    <source>
        <dbReference type="ARBA" id="ARBA00023002"/>
    </source>
</evidence>
<dbReference type="SUPFAM" id="SSF51735">
    <property type="entry name" value="NAD(P)-binding Rossmann-fold domains"/>
    <property type="match status" value="1"/>
</dbReference>